<sequence>MTNRLNDPLVSVITPTYNAQRFISNTVTSVINQSYSNWEMILIDDHSSDDTVKTIEEYLQKDQRIRLIKNNKNMGAGYARNIGLENARGRYIAFLDSDDQWLPEKLSKQIKFMQDHDLAFSYTAYERVHYRKNGDIEIKNVRVPKYVTYEELLKKNVIGCLTVILDKEQIGDFRMINIRSRQDYALWLNITRNGYKTMGMDEILARYRVRRDSLSSNKFIMAKRNWSVYRKVEKLSLIKSLWYFGHYVVLKTKEYLRYI</sequence>
<evidence type="ECO:0000259" key="2">
    <source>
        <dbReference type="Pfam" id="PF00535"/>
    </source>
</evidence>
<dbReference type="Gene3D" id="3.90.550.10">
    <property type="entry name" value="Spore Coat Polysaccharide Biosynthesis Protein SpsA, Chain A"/>
    <property type="match status" value="1"/>
</dbReference>
<feature type="domain" description="Glycosyltransferase 2-like" evidence="2">
    <location>
        <begin position="11"/>
        <end position="132"/>
    </location>
</feature>
<reference evidence="3" key="1">
    <citation type="submission" date="2022-11" db="EMBL/GenBank/DDBJ databases">
        <title>WGS of Natronobacillus azotifigens 24KS-1, an anaerobic diazotrophic haloalkaliphile from soda-rich habitats.</title>
        <authorList>
            <person name="Sorokin D.Y."/>
            <person name="Merkel A.Y."/>
        </authorList>
    </citation>
    <scope>NUCLEOTIDE SEQUENCE</scope>
    <source>
        <strain evidence="3">24KS-1</strain>
    </source>
</reference>
<evidence type="ECO:0000313" key="4">
    <source>
        <dbReference type="Proteomes" id="UP001084197"/>
    </source>
</evidence>
<dbReference type="PANTHER" id="PTHR22916">
    <property type="entry name" value="GLYCOSYLTRANSFERASE"/>
    <property type="match status" value="1"/>
</dbReference>
<comment type="similarity">
    <text evidence="1">Belongs to the glycosyltransferase 2 family.</text>
</comment>
<dbReference type="InterPro" id="IPR001173">
    <property type="entry name" value="Glyco_trans_2-like"/>
</dbReference>
<dbReference type="CDD" id="cd00761">
    <property type="entry name" value="Glyco_tranf_GTA_type"/>
    <property type="match status" value="1"/>
</dbReference>
<accession>A0A9J6REA6</accession>
<dbReference type="SUPFAM" id="SSF53448">
    <property type="entry name" value="Nucleotide-diphospho-sugar transferases"/>
    <property type="match status" value="1"/>
</dbReference>
<comment type="caution">
    <text evidence="3">The sequence shown here is derived from an EMBL/GenBank/DDBJ whole genome shotgun (WGS) entry which is preliminary data.</text>
</comment>
<dbReference type="FunFam" id="3.90.550.10:FF:000130">
    <property type="entry name" value="Family 2 glycosyl transferase"/>
    <property type="match status" value="1"/>
</dbReference>
<keyword evidence="4" id="KW-1185">Reference proteome</keyword>
<evidence type="ECO:0000256" key="1">
    <source>
        <dbReference type="ARBA" id="ARBA00006739"/>
    </source>
</evidence>
<organism evidence="3 4">
    <name type="scientific">Natronobacillus azotifigens</name>
    <dbReference type="NCBI Taxonomy" id="472978"/>
    <lineage>
        <taxon>Bacteria</taxon>
        <taxon>Bacillati</taxon>
        <taxon>Bacillota</taxon>
        <taxon>Bacilli</taxon>
        <taxon>Bacillales</taxon>
        <taxon>Bacillaceae</taxon>
        <taxon>Natronobacillus</taxon>
    </lineage>
</organism>
<dbReference type="InterPro" id="IPR029044">
    <property type="entry name" value="Nucleotide-diphossugar_trans"/>
</dbReference>
<name>A0A9J6REA6_9BACI</name>
<dbReference type="PANTHER" id="PTHR22916:SF3">
    <property type="entry name" value="UDP-GLCNAC:BETAGAL BETA-1,3-N-ACETYLGLUCOSAMINYLTRANSFERASE-LIKE PROTEIN 1"/>
    <property type="match status" value="1"/>
</dbReference>
<dbReference type="EMBL" id="JAPRAT010000020">
    <property type="protein sequence ID" value="MCZ0703684.1"/>
    <property type="molecule type" value="Genomic_DNA"/>
</dbReference>
<gene>
    <name evidence="3" type="ORF">OWO01_10675</name>
</gene>
<proteinExistence type="inferred from homology"/>
<dbReference type="Proteomes" id="UP001084197">
    <property type="component" value="Unassembled WGS sequence"/>
</dbReference>
<protein>
    <submittedName>
        <fullName evidence="3">Glycosyltransferase family 2 protein</fullName>
    </submittedName>
</protein>
<evidence type="ECO:0000313" key="3">
    <source>
        <dbReference type="EMBL" id="MCZ0703684.1"/>
    </source>
</evidence>
<dbReference type="RefSeq" id="WP_268780447.1">
    <property type="nucleotide sequence ID" value="NZ_JAPRAT010000020.1"/>
</dbReference>
<dbReference type="Pfam" id="PF00535">
    <property type="entry name" value="Glycos_transf_2"/>
    <property type="match status" value="1"/>
</dbReference>
<dbReference type="GO" id="GO:0016758">
    <property type="term" value="F:hexosyltransferase activity"/>
    <property type="evidence" value="ECO:0007669"/>
    <property type="project" value="UniProtKB-ARBA"/>
</dbReference>
<dbReference type="AlphaFoldDB" id="A0A9J6REA6"/>